<evidence type="ECO:0000313" key="3">
    <source>
        <dbReference type="Proteomes" id="UP000325313"/>
    </source>
</evidence>
<comment type="caution">
    <text evidence="2">The sequence shown here is derived from an EMBL/GenBank/DDBJ whole genome shotgun (WGS) entry which is preliminary data.</text>
</comment>
<keyword evidence="1" id="KW-0472">Membrane</keyword>
<evidence type="ECO:0000313" key="2">
    <source>
        <dbReference type="EMBL" id="KAA1121056.1"/>
    </source>
</evidence>
<dbReference type="Proteomes" id="UP000325313">
    <property type="component" value="Unassembled WGS sequence"/>
</dbReference>
<keyword evidence="1" id="KW-1133">Transmembrane helix</keyword>
<name>A0A5B0R600_PUCGR</name>
<reference evidence="2 3" key="1">
    <citation type="submission" date="2019-05" db="EMBL/GenBank/DDBJ databases">
        <title>Emergence of the Ug99 lineage of the wheat stem rust pathogen through somatic hybridization.</title>
        <authorList>
            <person name="Li F."/>
            <person name="Upadhyaya N.M."/>
            <person name="Sperschneider J."/>
            <person name="Matny O."/>
            <person name="Nguyen-Phuc H."/>
            <person name="Mago R."/>
            <person name="Raley C."/>
            <person name="Miller M.E."/>
            <person name="Silverstein K.A.T."/>
            <person name="Henningsen E."/>
            <person name="Hirsch C.D."/>
            <person name="Visser B."/>
            <person name="Pretorius Z.A."/>
            <person name="Steffenson B.J."/>
            <person name="Schwessinger B."/>
            <person name="Dodds P.N."/>
            <person name="Figueroa M."/>
        </authorList>
    </citation>
    <scope>NUCLEOTIDE SEQUENCE [LARGE SCALE GENOMIC DNA]</scope>
    <source>
        <strain evidence="2 3">Ug99</strain>
    </source>
</reference>
<accession>A0A5B0R600</accession>
<dbReference type="AlphaFoldDB" id="A0A5B0R600"/>
<sequence length="105" mass="11927">CESDPGPHTVPIAITHAKLSCGIEVDEWRQWNRICELLEPDGGGSPQLGQHFSPTGRKMRTSIRQFLPLYLFIFPSAFFLYLFRIKPPKLPCCSPQTLVDFLLPI</sequence>
<organism evidence="2 3">
    <name type="scientific">Puccinia graminis f. sp. tritici</name>
    <dbReference type="NCBI Taxonomy" id="56615"/>
    <lineage>
        <taxon>Eukaryota</taxon>
        <taxon>Fungi</taxon>
        <taxon>Dikarya</taxon>
        <taxon>Basidiomycota</taxon>
        <taxon>Pucciniomycotina</taxon>
        <taxon>Pucciniomycetes</taxon>
        <taxon>Pucciniales</taxon>
        <taxon>Pucciniaceae</taxon>
        <taxon>Puccinia</taxon>
    </lineage>
</organism>
<gene>
    <name evidence="2" type="ORF">PGTUg99_000006</name>
</gene>
<dbReference type="EMBL" id="VDEP01000239">
    <property type="protein sequence ID" value="KAA1121056.1"/>
    <property type="molecule type" value="Genomic_DNA"/>
</dbReference>
<feature type="non-terminal residue" evidence="2">
    <location>
        <position position="1"/>
    </location>
</feature>
<evidence type="ECO:0000256" key="1">
    <source>
        <dbReference type="SAM" id="Phobius"/>
    </source>
</evidence>
<keyword evidence="1" id="KW-0812">Transmembrane</keyword>
<feature type="transmembrane region" description="Helical" evidence="1">
    <location>
        <begin position="66"/>
        <end position="83"/>
    </location>
</feature>
<proteinExistence type="predicted"/>
<protein>
    <submittedName>
        <fullName evidence="2">Uncharacterized protein</fullName>
    </submittedName>
</protein>